<dbReference type="EMBL" id="JAAGMN010003763">
    <property type="protein sequence ID" value="NEE11816.1"/>
    <property type="molecule type" value="Genomic_DNA"/>
</dbReference>
<protein>
    <recommendedName>
        <fullName evidence="3">OTU domain-containing protein</fullName>
    </recommendedName>
</protein>
<organism evidence="2">
    <name type="scientific">Streptomyces sp. SID7499</name>
    <dbReference type="NCBI Taxonomy" id="2706086"/>
    <lineage>
        <taxon>Bacteria</taxon>
        <taxon>Bacillati</taxon>
        <taxon>Actinomycetota</taxon>
        <taxon>Actinomycetes</taxon>
        <taxon>Kitasatosporales</taxon>
        <taxon>Streptomycetaceae</taxon>
        <taxon>Streptomyces</taxon>
    </lineage>
</organism>
<proteinExistence type="predicted"/>
<feature type="non-terminal residue" evidence="2">
    <location>
        <position position="127"/>
    </location>
</feature>
<comment type="caution">
    <text evidence="2">The sequence shown here is derived from an EMBL/GenBank/DDBJ whole genome shotgun (WGS) entry which is preliminary data.</text>
</comment>
<feature type="non-terminal residue" evidence="2">
    <location>
        <position position="1"/>
    </location>
</feature>
<feature type="compositionally biased region" description="Pro residues" evidence="1">
    <location>
        <begin position="69"/>
        <end position="82"/>
    </location>
</feature>
<reference evidence="2" key="1">
    <citation type="submission" date="2020-01" db="EMBL/GenBank/DDBJ databases">
        <title>Insect and environment-associated Actinomycetes.</title>
        <authorList>
            <person name="Currrie C."/>
            <person name="Chevrette M."/>
            <person name="Carlson C."/>
            <person name="Stubbendieck R."/>
            <person name="Wendt-Pienkowski E."/>
        </authorList>
    </citation>
    <scope>NUCLEOTIDE SEQUENCE</scope>
    <source>
        <strain evidence="2">SID7499</strain>
    </source>
</reference>
<feature type="region of interest" description="Disordered" evidence="1">
    <location>
        <begin position="67"/>
        <end position="127"/>
    </location>
</feature>
<gene>
    <name evidence="2" type="ORF">G3M58_35840</name>
</gene>
<evidence type="ECO:0000256" key="1">
    <source>
        <dbReference type="SAM" id="MobiDB-lite"/>
    </source>
</evidence>
<evidence type="ECO:0008006" key="3">
    <source>
        <dbReference type="Google" id="ProtNLM"/>
    </source>
</evidence>
<sequence>SPFADALPLALAHTLDVELRLVRPDGSAPTGTSVTPLNPGGQGGTLHVAYNGTDHFDALVPAASVPAPASAPTPPVPAPAVPDPAGTDVFGEWLRSLGGVTDLDSPAEETPDRGDPVPLETQLERQR</sequence>
<dbReference type="AlphaFoldDB" id="A0A6G3X1Z4"/>
<accession>A0A6G3X1Z4</accession>
<feature type="region of interest" description="Disordered" evidence="1">
    <location>
        <begin position="24"/>
        <end position="43"/>
    </location>
</feature>
<evidence type="ECO:0000313" key="2">
    <source>
        <dbReference type="EMBL" id="NEE11816.1"/>
    </source>
</evidence>
<dbReference type="CDD" id="cd22744">
    <property type="entry name" value="OTU"/>
    <property type="match status" value="1"/>
</dbReference>
<name>A0A6G3X1Z4_9ACTN</name>